<gene>
    <name evidence="9" type="ORF">GACE_1794</name>
</gene>
<dbReference type="CDD" id="cd11641">
    <property type="entry name" value="Precorrin-4_C11-MT"/>
    <property type="match status" value="1"/>
</dbReference>
<evidence type="ECO:0000256" key="2">
    <source>
        <dbReference type="ARBA" id="ARBA00005879"/>
    </source>
</evidence>
<dbReference type="RefSeq" id="WP_048092799.1">
    <property type="nucleotide sequence ID" value="NZ_CP009552.1"/>
</dbReference>
<dbReference type="eggNOG" id="arCOG00645">
    <property type="taxonomic scope" value="Archaea"/>
</dbReference>
<dbReference type="EMBL" id="CP009552">
    <property type="protein sequence ID" value="AIY90822.1"/>
    <property type="molecule type" value="Genomic_DNA"/>
</dbReference>
<evidence type="ECO:0000256" key="3">
    <source>
        <dbReference type="ARBA" id="ARBA00022573"/>
    </source>
</evidence>
<evidence type="ECO:0000259" key="8">
    <source>
        <dbReference type="Pfam" id="PF00590"/>
    </source>
</evidence>
<organism evidence="9 10">
    <name type="scientific">Geoglobus acetivorans</name>
    <dbReference type="NCBI Taxonomy" id="565033"/>
    <lineage>
        <taxon>Archaea</taxon>
        <taxon>Methanobacteriati</taxon>
        <taxon>Methanobacteriota</taxon>
        <taxon>Archaeoglobi</taxon>
        <taxon>Archaeoglobales</taxon>
        <taxon>Archaeoglobaceae</taxon>
        <taxon>Geoglobus</taxon>
    </lineage>
</organism>
<dbReference type="Proteomes" id="UP000030624">
    <property type="component" value="Chromosome"/>
</dbReference>
<proteinExistence type="inferred from homology"/>
<dbReference type="PANTHER" id="PTHR45790">
    <property type="entry name" value="SIROHEME SYNTHASE-RELATED"/>
    <property type="match status" value="1"/>
</dbReference>
<accession>A0A0A7GIS2</accession>
<reference evidence="9 10" key="1">
    <citation type="journal article" date="2015" name="Appl. Environ. Microbiol.">
        <title>The Geoglobus acetivorans genome: Fe(III) reduction, acetate utilization, autotrophic growth, and degradation of aromatic compounds in a hyperthermophilic archaeon.</title>
        <authorList>
            <person name="Mardanov A.V."/>
            <person name="Slododkina G.B."/>
            <person name="Slobodkin A.I."/>
            <person name="Beletsky A.V."/>
            <person name="Gavrilov S.N."/>
            <person name="Kublanov I.V."/>
            <person name="Bonch-Osmolovskaya E.A."/>
            <person name="Skryabin K.G."/>
            <person name="Ravin N.V."/>
        </authorList>
    </citation>
    <scope>NUCLEOTIDE SEQUENCE [LARGE SCALE GENOMIC DNA]</scope>
    <source>
        <strain evidence="9 10">SBH6</strain>
    </source>
</reference>
<dbReference type="GO" id="GO:0046026">
    <property type="term" value="F:precorrin-4 C11-methyltransferase activity"/>
    <property type="evidence" value="ECO:0007669"/>
    <property type="project" value="InterPro"/>
</dbReference>
<dbReference type="InterPro" id="IPR035996">
    <property type="entry name" value="4pyrrol_Methylase_sf"/>
</dbReference>
<dbReference type="PANTHER" id="PTHR45790:SF4">
    <property type="entry name" value="COBALT-PRECORRIN-4 C(11)-METHYLTRANSFERASE"/>
    <property type="match status" value="1"/>
</dbReference>
<dbReference type="HOGENOM" id="CLU_011276_7_1_2"/>
<dbReference type="AlphaFoldDB" id="A0A0A7GIS2"/>
<dbReference type="InterPro" id="IPR000878">
    <property type="entry name" value="4pyrrol_Mease"/>
</dbReference>
<evidence type="ECO:0000256" key="7">
    <source>
        <dbReference type="RuleBase" id="RU003960"/>
    </source>
</evidence>
<protein>
    <submittedName>
        <fullName evidence="9">Cobalt-precorrin-4 C11-methyltransferase</fullName>
    </submittedName>
</protein>
<keyword evidence="6" id="KW-0949">S-adenosyl-L-methionine</keyword>
<dbReference type="GO" id="GO:0009236">
    <property type="term" value="P:cobalamin biosynthetic process"/>
    <property type="evidence" value="ECO:0007669"/>
    <property type="project" value="UniProtKB-UniPathway"/>
</dbReference>
<dbReference type="STRING" id="565033.GACE_1794"/>
<evidence type="ECO:0000256" key="1">
    <source>
        <dbReference type="ARBA" id="ARBA00004953"/>
    </source>
</evidence>
<dbReference type="KEGG" id="gac:GACE_1794"/>
<name>A0A0A7GIS2_GEOAI</name>
<comment type="pathway">
    <text evidence="1">Cofactor biosynthesis; adenosylcobalamin biosynthesis.</text>
</comment>
<keyword evidence="5 7" id="KW-0808">Transferase</keyword>
<dbReference type="InterPro" id="IPR014776">
    <property type="entry name" value="4pyrrole_Mease_sub2"/>
</dbReference>
<evidence type="ECO:0000256" key="5">
    <source>
        <dbReference type="ARBA" id="ARBA00022679"/>
    </source>
</evidence>
<dbReference type="GeneID" id="24798371"/>
<dbReference type="PROSITE" id="PS00840">
    <property type="entry name" value="SUMT_2"/>
    <property type="match status" value="1"/>
</dbReference>
<dbReference type="Gene3D" id="3.30.950.10">
    <property type="entry name" value="Methyltransferase, Cobalt-precorrin-4 Transmethylase, Domain 2"/>
    <property type="match status" value="1"/>
</dbReference>
<evidence type="ECO:0000256" key="4">
    <source>
        <dbReference type="ARBA" id="ARBA00022603"/>
    </source>
</evidence>
<feature type="domain" description="Tetrapyrrole methylase" evidence="8">
    <location>
        <begin position="2"/>
        <end position="202"/>
    </location>
</feature>
<evidence type="ECO:0000256" key="6">
    <source>
        <dbReference type="ARBA" id="ARBA00022691"/>
    </source>
</evidence>
<dbReference type="UniPathway" id="UPA00148"/>
<keyword evidence="3" id="KW-0169">Cobalamin biosynthesis</keyword>
<dbReference type="SUPFAM" id="SSF53790">
    <property type="entry name" value="Tetrapyrrole methylase"/>
    <property type="match status" value="1"/>
</dbReference>
<sequence>MKVYFAGFGPGNPELLTVKAYKLLKEADLIIYPGSLVEAGFLDEFSGEKVDSYGKSLEEIVDLIEKAVREGKLVVRLQSGDPSIYGAINEQIAELEKRGIEVEVIPGVSSIFASASAMKSELTSPDIPSVVVTRPAGMTLEKDEIEEFARTNSTLVILLGIDKIRDIAERVGKIRGYDEPVCVVYRASREDERVIEGTLADIADKVEKAGIRKTATIIIGRAIKTARRSILYASR</sequence>
<dbReference type="Pfam" id="PF00590">
    <property type="entry name" value="TP_methylase"/>
    <property type="match status" value="1"/>
</dbReference>
<dbReference type="InterPro" id="IPR014777">
    <property type="entry name" value="4pyrrole_Mease_sub1"/>
</dbReference>
<dbReference type="GO" id="GO:0032259">
    <property type="term" value="P:methylation"/>
    <property type="evidence" value="ECO:0007669"/>
    <property type="project" value="UniProtKB-KW"/>
</dbReference>
<dbReference type="InterPro" id="IPR003043">
    <property type="entry name" value="Uropor_MeTrfase_CS"/>
</dbReference>
<comment type="similarity">
    <text evidence="2 7">Belongs to the precorrin methyltransferase family.</text>
</comment>
<keyword evidence="4 7" id="KW-0489">Methyltransferase</keyword>
<dbReference type="InterPro" id="IPR050161">
    <property type="entry name" value="Siro_Cobalamin_biosynth"/>
</dbReference>
<evidence type="ECO:0000313" key="10">
    <source>
        <dbReference type="Proteomes" id="UP000030624"/>
    </source>
</evidence>
<evidence type="ECO:0000313" key="9">
    <source>
        <dbReference type="EMBL" id="AIY90822.1"/>
    </source>
</evidence>
<dbReference type="InterPro" id="IPR006362">
    <property type="entry name" value="Cbl_synth_CobM/CibF"/>
</dbReference>
<dbReference type="Gene3D" id="3.40.1010.10">
    <property type="entry name" value="Cobalt-precorrin-4 Transmethylase, Domain 1"/>
    <property type="match status" value="1"/>
</dbReference>